<accession>A0A9P7YUJ2</accession>
<dbReference type="PROSITE" id="PS50904">
    <property type="entry name" value="PRELI_MSF1"/>
    <property type="match status" value="1"/>
</dbReference>
<evidence type="ECO:0000313" key="2">
    <source>
        <dbReference type="EMBL" id="KAG9239936.1"/>
    </source>
</evidence>
<reference evidence="2" key="1">
    <citation type="journal article" date="2021" name="IMA Fungus">
        <title>Genomic characterization of three marine fungi, including Emericellopsis atlantica sp. nov. with signatures of a generalist lifestyle and marine biomass degradation.</title>
        <authorList>
            <person name="Hagestad O.C."/>
            <person name="Hou L."/>
            <person name="Andersen J.H."/>
            <person name="Hansen E.H."/>
            <person name="Altermark B."/>
            <person name="Li C."/>
            <person name="Kuhnert E."/>
            <person name="Cox R.J."/>
            <person name="Crous P.W."/>
            <person name="Spatafora J.W."/>
            <person name="Lail K."/>
            <person name="Amirebrahimi M."/>
            <person name="Lipzen A."/>
            <person name="Pangilinan J."/>
            <person name="Andreopoulos W."/>
            <person name="Hayes R.D."/>
            <person name="Ng V."/>
            <person name="Grigoriev I.V."/>
            <person name="Jackson S.A."/>
            <person name="Sutton T.D.S."/>
            <person name="Dobson A.D.W."/>
            <person name="Rama T."/>
        </authorList>
    </citation>
    <scope>NUCLEOTIDE SEQUENCE</scope>
    <source>
        <strain evidence="2">TRa3180A</strain>
    </source>
</reference>
<dbReference type="GO" id="GO:0005758">
    <property type="term" value="C:mitochondrial intermembrane space"/>
    <property type="evidence" value="ECO:0007669"/>
    <property type="project" value="InterPro"/>
</dbReference>
<protein>
    <submittedName>
        <fullName evidence="2">PRELI-like family-domain-containing protein</fullName>
    </submittedName>
</protein>
<comment type="caution">
    <text evidence="2">The sequence shown here is derived from an EMBL/GenBank/DDBJ whole genome shotgun (WGS) entry which is preliminary data.</text>
</comment>
<dbReference type="Proteomes" id="UP000887226">
    <property type="component" value="Unassembled WGS sequence"/>
</dbReference>
<dbReference type="PANTHER" id="PTHR11158">
    <property type="entry name" value="MSF1/PX19 RELATED"/>
    <property type="match status" value="1"/>
</dbReference>
<sequence length="247" mass="27351">MVKFYESSFTYDYSFPAVTLAYFLRYPNPYSTHVLSTDVISRSIDPLTGRLHTLRVHRKSSRLPAAAIKLLPQSVLGNVACGRSESYVLETSTIDVNEGWMRTESKNLDWTGILSVVEKQEYQRQTVGGEEDFSVRPGTTNVVTTVIFKSRLGDRLRARAKKGEVVAVVEGEEEPKKGFFANLGTAGIQRSIEAIASRKTESQLGHSKEGMVVVLERLRSGGLVGVLEGMRKDREMAGLDGSVFKKA</sequence>
<dbReference type="InterPro" id="IPR037365">
    <property type="entry name" value="Slowmo/Ups"/>
</dbReference>
<evidence type="ECO:0000313" key="3">
    <source>
        <dbReference type="Proteomes" id="UP000887226"/>
    </source>
</evidence>
<feature type="domain" description="PRELI/MSF1" evidence="1">
    <location>
        <begin position="2"/>
        <end position="191"/>
    </location>
</feature>
<organism evidence="2 3">
    <name type="scientific">Calycina marina</name>
    <dbReference type="NCBI Taxonomy" id="1763456"/>
    <lineage>
        <taxon>Eukaryota</taxon>
        <taxon>Fungi</taxon>
        <taxon>Dikarya</taxon>
        <taxon>Ascomycota</taxon>
        <taxon>Pezizomycotina</taxon>
        <taxon>Leotiomycetes</taxon>
        <taxon>Helotiales</taxon>
        <taxon>Pezizellaceae</taxon>
        <taxon>Calycina</taxon>
    </lineage>
</organism>
<gene>
    <name evidence="2" type="ORF">BJ878DRAFT_529434</name>
</gene>
<dbReference type="OrthoDB" id="341300at2759"/>
<evidence type="ECO:0000259" key="1">
    <source>
        <dbReference type="PROSITE" id="PS50904"/>
    </source>
</evidence>
<dbReference type="InterPro" id="IPR006797">
    <property type="entry name" value="PRELI/MSF1_dom"/>
</dbReference>
<dbReference type="Pfam" id="PF04707">
    <property type="entry name" value="PRELI"/>
    <property type="match status" value="1"/>
</dbReference>
<dbReference type="EMBL" id="MU254703">
    <property type="protein sequence ID" value="KAG9239936.1"/>
    <property type="molecule type" value="Genomic_DNA"/>
</dbReference>
<dbReference type="AlphaFoldDB" id="A0A9P7YUJ2"/>
<proteinExistence type="predicted"/>
<name>A0A9P7YUJ2_9HELO</name>
<keyword evidence="3" id="KW-1185">Reference proteome</keyword>